<evidence type="ECO:0000313" key="2">
    <source>
        <dbReference type="Proteomes" id="UP000283509"/>
    </source>
</evidence>
<evidence type="ECO:0000313" key="1">
    <source>
        <dbReference type="EMBL" id="ROT79618.1"/>
    </source>
</evidence>
<feature type="non-terminal residue" evidence="1">
    <location>
        <position position="264"/>
    </location>
</feature>
<dbReference type="Proteomes" id="UP000283509">
    <property type="component" value="Unassembled WGS sequence"/>
</dbReference>
<dbReference type="AlphaFoldDB" id="A0A3R7MDE7"/>
<reference evidence="1 2" key="2">
    <citation type="submission" date="2019-01" db="EMBL/GenBank/DDBJ databases">
        <title>The decoding of complex shrimp genome reveals the adaptation for benthos swimmer, frequently molting mechanism and breeding impact on genome.</title>
        <authorList>
            <person name="Sun Y."/>
            <person name="Gao Y."/>
            <person name="Yu Y."/>
        </authorList>
    </citation>
    <scope>NUCLEOTIDE SEQUENCE [LARGE SCALE GENOMIC DNA]</scope>
    <source>
        <tissue evidence="1">Muscle</tissue>
    </source>
</reference>
<organism evidence="1 2">
    <name type="scientific">Penaeus vannamei</name>
    <name type="common">Whiteleg shrimp</name>
    <name type="synonym">Litopenaeus vannamei</name>
    <dbReference type="NCBI Taxonomy" id="6689"/>
    <lineage>
        <taxon>Eukaryota</taxon>
        <taxon>Metazoa</taxon>
        <taxon>Ecdysozoa</taxon>
        <taxon>Arthropoda</taxon>
        <taxon>Crustacea</taxon>
        <taxon>Multicrustacea</taxon>
        <taxon>Malacostraca</taxon>
        <taxon>Eumalacostraca</taxon>
        <taxon>Eucarida</taxon>
        <taxon>Decapoda</taxon>
        <taxon>Dendrobranchiata</taxon>
        <taxon>Penaeoidea</taxon>
        <taxon>Penaeidae</taxon>
        <taxon>Penaeus</taxon>
    </lineage>
</organism>
<reference evidence="1 2" key="1">
    <citation type="submission" date="2018-04" db="EMBL/GenBank/DDBJ databases">
        <authorList>
            <person name="Zhang X."/>
            <person name="Yuan J."/>
            <person name="Li F."/>
            <person name="Xiang J."/>
        </authorList>
    </citation>
    <scope>NUCLEOTIDE SEQUENCE [LARGE SCALE GENOMIC DNA]</scope>
    <source>
        <tissue evidence="1">Muscle</tissue>
    </source>
</reference>
<dbReference type="EMBL" id="QCYY01001218">
    <property type="protein sequence ID" value="ROT79618.1"/>
    <property type="molecule type" value="Genomic_DNA"/>
</dbReference>
<keyword evidence="2" id="KW-1185">Reference proteome</keyword>
<sequence length="264" mass="29338">MTRPGDHAAEVQSCRETLSTRTTLSSSISGQQNAVRRARRRSIKLCPYLNEVLIKKQVRISTSCLISCSPNTRNISLPVGLASRRSCCGRSSTKSNKPPNWSYGPPSSHLKNHAHRDFNFDPKDHSSAEVRAQNAHRKAREVYHTRVHAVHAHSDESPPISNPRVAGLCRELGILELKFRPGFDRPPRPLKVQIQQQRDGNTPIIDEKPSSRCLASPGAAVPYATRRSTASRDTSSWPVLQAADLLRLLRGLPLGLWKTRVPVS</sequence>
<accession>A0A3R7MDE7</accession>
<proteinExistence type="predicted"/>
<name>A0A3R7MDE7_PENVA</name>
<protein>
    <submittedName>
        <fullName evidence="1">Uncharacterized protein</fullName>
    </submittedName>
</protein>
<gene>
    <name evidence="1" type="ORF">C7M84_001660</name>
</gene>
<comment type="caution">
    <text evidence="1">The sequence shown here is derived from an EMBL/GenBank/DDBJ whole genome shotgun (WGS) entry which is preliminary data.</text>
</comment>